<dbReference type="InterPro" id="IPR051694">
    <property type="entry name" value="Immunoregulatory_rcpt-like"/>
</dbReference>
<evidence type="ECO:0000256" key="4">
    <source>
        <dbReference type="ARBA" id="ARBA00023136"/>
    </source>
</evidence>
<keyword evidence="2 6" id="KW-0812">Transmembrane</keyword>
<accession>A0AAN7C2Q4</accession>
<gene>
    <name evidence="7" type="ORF">C8A03DRAFT_38018</name>
</gene>
<evidence type="ECO:0000256" key="6">
    <source>
        <dbReference type="SAM" id="Phobius"/>
    </source>
</evidence>
<keyword evidence="4 6" id="KW-0472">Membrane</keyword>
<name>A0AAN7C2Q4_9PEZI</name>
<evidence type="ECO:0000313" key="8">
    <source>
        <dbReference type="Proteomes" id="UP001303760"/>
    </source>
</evidence>
<comment type="subcellular location">
    <subcellularLocation>
        <location evidence="1">Membrane</location>
        <topology evidence="1">Single-pass membrane protein</topology>
    </subcellularLocation>
</comment>
<organism evidence="7 8">
    <name type="scientific">Achaetomium macrosporum</name>
    <dbReference type="NCBI Taxonomy" id="79813"/>
    <lineage>
        <taxon>Eukaryota</taxon>
        <taxon>Fungi</taxon>
        <taxon>Dikarya</taxon>
        <taxon>Ascomycota</taxon>
        <taxon>Pezizomycotina</taxon>
        <taxon>Sordariomycetes</taxon>
        <taxon>Sordariomycetidae</taxon>
        <taxon>Sordariales</taxon>
        <taxon>Chaetomiaceae</taxon>
        <taxon>Achaetomium</taxon>
    </lineage>
</organism>
<keyword evidence="3 6" id="KW-1133">Transmembrane helix</keyword>
<dbReference type="GO" id="GO:0071944">
    <property type="term" value="C:cell periphery"/>
    <property type="evidence" value="ECO:0007669"/>
    <property type="project" value="UniProtKB-ARBA"/>
</dbReference>
<feature type="transmembrane region" description="Helical" evidence="6">
    <location>
        <begin position="75"/>
        <end position="98"/>
    </location>
</feature>
<sequence>MATTIEILQGLEARQTRVVTQTLTRPSTTITAVVTLGSGPSTSTLSPNVPTSTSTSTGPVAPVSSTSSALTSQQLAAILGPVLGFAFLVLLLCCCLSCRRRRQQTESTYVDEYDNASESAVVQQAGTWNGWDRRRVATGTWTTKPPPVWFPPTPRYSYTPYQYRQTSEPQIPGVRRYP</sequence>
<proteinExistence type="predicted"/>
<dbReference type="EMBL" id="MU860399">
    <property type="protein sequence ID" value="KAK4234224.1"/>
    <property type="molecule type" value="Genomic_DNA"/>
</dbReference>
<reference evidence="7" key="2">
    <citation type="submission" date="2023-05" db="EMBL/GenBank/DDBJ databases">
        <authorList>
            <consortium name="Lawrence Berkeley National Laboratory"/>
            <person name="Steindorff A."/>
            <person name="Hensen N."/>
            <person name="Bonometti L."/>
            <person name="Westerberg I."/>
            <person name="Brannstrom I.O."/>
            <person name="Guillou S."/>
            <person name="Cros-Aarteil S."/>
            <person name="Calhoun S."/>
            <person name="Haridas S."/>
            <person name="Kuo A."/>
            <person name="Mondo S."/>
            <person name="Pangilinan J."/>
            <person name="Riley R."/>
            <person name="Labutti K."/>
            <person name="Andreopoulos B."/>
            <person name="Lipzen A."/>
            <person name="Chen C."/>
            <person name="Yanf M."/>
            <person name="Daum C."/>
            <person name="Ng V."/>
            <person name="Clum A."/>
            <person name="Ohm R."/>
            <person name="Martin F."/>
            <person name="Silar P."/>
            <person name="Natvig D."/>
            <person name="Lalanne C."/>
            <person name="Gautier V."/>
            <person name="Ament-Velasquez S.L."/>
            <person name="Kruys A."/>
            <person name="Hutchinson M.I."/>
            <person name="Powell A.J."/>
            <person name="Barry K."/>
            <person name="Miller A.N."/>
            <person name="Grigoriev I.V."/>
            <person name="Debuchy R."/>
            <person name="Gladieux P."/>
            <person name="Thoren M.H."/>
            <person name="Johannesson H."/>
        </authorList>
    </citation>
    <scope>NUCLEOTIDE SEQUENCE</scope>
    <source>
        <strain evidence="7">CBS 532.94</strain>
    </source>
</reference>
<protein>
    <submittedName>
        <fullName evidence="7">Uncharacterized protein</fullName>
    </submittedName>
</protein>
<feature type="region of interest" description="Disordered" evidence="5">
    <location>
        <begin position="40"/>
        <end position="65"/>
    </location>
</feature>
<evidence type="ECO:0000313" key="7">
    <source>
        <dbReference type="EMBL" id="KAK4234224.1"/>
    </source>
</evidence>
<keyword evidence="8" id="KW-1185">Reference proteome</keyword>
<evidence type="ECO:0000256" key="1">
    <source>
        <dbReference type="ARBA" id="ARBA00004167"/>
    </source>
</evidence>
<dbReference type="Proteomes" id="UP001303760">
    <property type="component" value="Unassembled WGS sequence"/>
</dbReference>
<dbReference type="GO" id="GO:0016020">
    <property type="term" value="C:membrane"/>
    <property type="evidence" value="ECO:0007669"/>
    <property type="project" value="UniProtKB-SubCell"/>
</dbReference>
<dbReference type="AlphaFoldDB" id="A0AAN7C2Q4"/>
<reference evidence="7" key="1">
    <citation type="journal article" date="2023" name="Mol. Phylogenet. Evol.">
        <title>Genome-scale phylogeny and comparative genomics of the fungal order Sordariales.</title>
        <authorList>
            <person name="Hensen N."/>
            <person name="Bonometti L."/>
            <person name="Westerberg I."/>
            <person name="Brannstrom I.O."/>
            <person name="Guillou S."/>
            <person name="Cros-Aarteil S."/>
            <person name="Calhoun S."/>
            <person name="Haridas S."/>
            <person name="Kuo A."/>
            <person name="Mondo S."/>
            <person name="Pangilinan J."/>
            <person name="Riley R."/>
            <person name="LaButti K."/>
            <person name="Andreopoulos B."/>
            <person name="Lipzen A."/>
            <person name="Chen C."/>
            <person name="Yan M."/>
            <person name="Daum C."/>
            <person name="Ng V."/>
            <person name="Clum A."/>
            <person name="Steindorff A."/>
            <person name="Ohm R.A."/>
            <person name="Martin F."/>
            <person name="Silar P."/>
            <person name="Natvig D.O."/>
            <person name="Lalanne C."/>
            <person name="Gautier V."/>
            <person name="Ament-Velasquez S.L."/>
            <person name="Kruys A."/>
            <person name="Hutchinson M.I."/>
            <person name="Powell A.J."/>
            <person name="Barry K."/>
            <person name="Miller A.N."/>
            <person name="Grigoriev I.V."/>
            <person name="Debuchy R."/>
            <person name="Gladieux P."/>
            <person name="Hiltunen Thoren M."/>
            <person name="Johannesson H."/>
        </authorList>
    </citation>
    <scope>NUCLEOTIDE SEQUENCE</scope>
    <source>
        <strain evidence="7">CBS 532.94</strain>
    </source>
</reference>
<evidence type="ECO:0000256" key="3">
    <source>
        <dbReference type="ARBA" id="ARBA00022989"/>
    </source>
</evidence>
<evidence type="ECO:0000256" key="2">
    <source>
        <dbReference type="ARBA" id="ARBA00022692"/>
    </source>
</evidence>
<comment type="caution">
    <text evidence="7">The sequence shown here is derived from an EMBL/GenBank/DDBJ whole genome shotgun (WGS) entry which is preliminary data.</text>
</comment>
<evidence type="ECO:0000256" key="5">
    <source>
        <dbReference type="SAM" id="MobiDB-lite"/>
    </source>
</evidence>
<dbReference type="PANTHER" id="PTHR15549">
    <property type="entry name" value="PAIRED IMMUNOGLOBULIN-LIKE TYPE 2 RECEPTOR"/>
    <property type="match status" value="1"/>
</dbReference>